<dbReference type="GeneID" id="36340252"/>
<dbReference type="AlphaFoldDB" id="W6V3S3"/>
<proteinExistence type="predicted"/>
<evidence type="ECO:0000313" key="1">
    <source>
        <dbReference type="EMBL" id="EUB60704.1"/>
    </source>
</evidence>
<gene>
    <name evidence="1" type="ORF">EGR_04537</name>
</gene>
<keyword evidence="2" id="KW-1185">Reference proteome</keyword>
<reference evidence="1 2" key="1">
    <citation type="journal article" date="2013" name="Nat. Genet.">
        <title>The genome of the hydatid tapeworm Echinococcus granulosus.</title>
        <authorList>
            <person name="Zheng H."/>
            <person name="Zhang W."/>
            <person name="Zhang L."/>
            <person name="Zhang Z."/>
            <person name="Li J."/>
            <person name="Lu G."/>
            <person name="Zhu Y."/>
            <person name="Wang Y."/>
            <person name="Huang Y."/>
            <person name="Liu J."/>
            <person name="Kang H."/>
            <person name="Chen J."/>
            <person name="Wang L."/>
            <person name="Chen A."/>
            <person name="Yu S."/>
            <person name="Gao Z."/>
            <person name="Jin L."/>
            <person name="Gu W."/>
            <person name="Wang Z."/>
            <person name="Zhao L."/>
            <person name="Shi B."/>
            <person name="Wen H."/>
            <person name="Lin R."/>
            <person name="Jones M.K."/>
            <person name="Brejova B."/>
            <person name="Vinar T."/>
            <person name="Zhao G."/>
            <person name="McManus D.P."/>
            <person name="Chen Z."/>
            <person name="Zhou Y."/>
            <person name="Wang S."/>
        </authorList>
    </citation>
    <scope>NUCLEOTIDE SEQUENCE [LARGE SCALE GENOMIC DNA]</scope>
</reference>
<dbReference type="EMBL" id="APAU02000028">
    <property type="protein sequence ID" value="EUB60704.1"/>
    <property type="molecule type" value="Genomic_DNA"/>
</dbReference>
<evidence type="ECO:0000313" key="2">
    <source>
        <dbReference type="Proteomes" id="UP000019149"/>
    </source>
</evidence>
<dbReference type="KEGG" id="egl:EGR_04537"/>
<protein>
    <submittedName>
        <fullName evidence="1">Uncharacterized protein</fullName>
    </submittedName>
</protein>
<dbReference type="RefSeq" id="XP_024351900.1">
    <property type="nucleotide sequence ID" value="XM_024493786.1"/>
</dbReference>
<name>W6V3S3_ECHGR</name>
<organism evidence="1 2">
    <name type="scientific">Echinococcus granulosus</name>
    <name type="common">Hydatid tapeworm</name>
    <dbReference type="NCBI Taxonomy" id="6210"/>
    <lineage>
        <taxon>Eukaryota</taxon>
        <taxon>Metazoa</taxon>
        <taxon>Spiralia</taxon>
        <taxon>Lophotrochozoa</taxon>
        <taxon>Platyhelminthes</taxon>
        <taxon>Cestoda</taxon>
        <taxon>Eucestoda</taxon>
        <taxon>Cyclophyllidea</taxon>
        <taxon>Taeniidae</taxon>
        <taxon>Echinococcus</taxon>
        <taxon>Echinococcus granulosus group</taxon>
    </lineage>
</organism>
<dbReference type="Proteomes" id="UP000019149">
    <property type="component" value="Unassembled WGS sequence"/>
</dbReference>
<comment type="caution">
    <text evidence="1">The sequence shown here is derived from an EMBL/GenBank/DDBJ whole genome shotgun (WGS) entry which is preliminary data.</text>
</comment>
<sequence>MSPLAINRIHSMAVPQSPSGVNFQLVYLVAAISQPIPNINNEAYDALAIRPCSEEPLRSST</sequence>
<dbReference type="CTD" id="36340252"/>
<accession>W6V3S3</accession>